<dbReference type="Proteomes" id="UP000694228">
    <property type="component" value="Chromosome"/>
</dbReference>
<protein>
    <submittedName>
        <fullName evidence="7">MCP four helix bundle domain-containing protein</fullName>
    </submittedName>
</protein>
<dbReference type="PROSITE" id="PS50111">
    <property type="entry name" value="CHEMOTAXIS_TRANSDUC_2"/>
    <property type="match status" value="1"/>
</dbReference>
<organism evidence="7 8">
    <name type="scientific">Methanospirillum hungatei</name>
    <dbReference type="NCBI Taxonomy" id="2203"/>
    <lineage>
        <taxon>Archaea</taxon>
        <taxon>Methanobacteriati</taxon>
        <taxon>Methanobacteriota</taxon>
        <taxon>Stenosarchaea group</taxon>
        <taxon>Methanomicrobia</taxon>
        <taxon>Methanomicrobiales</taxon>
        <taxon>Methanospirillaceae</taxon>
        <taxon>Methanospirillum</taxon>
    </lineage>
</organism>
<dbReference type="Pfam" id="PF18947">
    <property type="entry name" value="HAMP_2"/>
    <property type="match status" value="1"/>
</dbReference>
<dbReference type="InterPro" id="IPR003660">
    <property type="entry name" value="HAMP_dom"/>
</dbReference>
<dbReference type="SMART" id="SM00304">
    <property type="entry name" value="HAMP"/>
    <property type="match status" value="1"/>
</dbReference>
<name>A0A8F5VNI1_METHU</name>
<dbReference type="GO" id="GO:0007165">
    <property type="term" value="P:signal transduction"/>
    <property type="evidence" value="ECO:0007669"/>
    <property type="project" value="UniProtKB-KW"/>
</dbReference>
<dbReference type="EMBL" id="CP077107">
    <property type="protein sequence ID" value="QXO94730.1"/>
    <property type="molecule type" value="Genomic_DNA"/>
</dbReference>
<feature type="domain" description="HAMP" evidence="6">
    <location>
        <begin position="213"/>
        <end position="265"/>
    </location>
</feature>
<feature type="transmembrane region" description="Helical" evidence="4">
    <location>
        <begin position="186"/>
        <end position="211"/>
    </location>
</feature>
<keyword evidence="4" id="KW-0812">Transmembrane</keyword>
<dbReference type="PROSITE" id="PS50885">
    <property type="entry name" value="HAMP"/>
    <property type="match status" value="2"/>
</dbReference>
<dbReference type="Pfam" id="PF12729">
    <property type="entry name" value="4HB_MCP_1"/>
    <property type="match status" value="1"/>
</dbReference>
<dbReference type="InterPro" id="IPR024478">
    <property type="entry name" value="HlyB_4HB_MCP"/>
</dbReference>
<evidence type="ECO:0000256" key="4">
    <source>
        <dbReference type="SAM" id="Phobius"/>
    </source>
</evidence>
<dbReference type="CDD" id="cd11386">
    <property type="entry name" value="MCP_signal"/>
    <property type="match status" value="1"/>
</dbReference>
<gene>
    <name evidence="7" type="ORF">KSK55_15710</name>
</gene>
<evidence type="ECO:0000259" key="6">
    <source>
        <dbReference type="PROSITE" id="PS50885"/>
    </source>
</evidence>
<dbReference type="CDD" id="cd06225">
    <property type="entry name" value="HAMP"/>
    <property type="match status" value="1"/>
</dbReference>
<dbReference type="SMART" id="SM00283">
    <property type="entry name" value="MA"/>
    <property type="match status" value="1"/>
</dbReference>
<dbReference type="InterPro" id="IPR004089">
    <property type="entry name" value="MCPsignal_dom"/>
</dbReference>
<reference evidence="7 8" key="1">
    <citation type="submission" date="2021-06" db="EMBL/GenBank/DDBJ databases">
        <title>Complete genome sequence of the secondary alcohol utilizing methanogen Methanospirillum hungatei strain GP1.</title>
        <authorList>
            <person name="Day L.A."/>
            <person name="Costa K.C."/>
        </authorList>
    </citation>
    <scope>NUCLEOTIDE SEQUENCE [LARGE SCALE GENOMIC DNA]</scope>
    <source>
        <strain evidence="7 8">GP1</strain>
    </source>
</reference>
<comment type="similarity">
    <text evidence="2">Belongs to the methyl-accepting chemotaxis (MCP) protein family.</text>
</comment>
<feature type="domain" description="Methyl-accepting transducer" evidence="5">
    <location>
        <begin position="417"/>
        <end position="653"/>
    </location>
</feature>
<feature type="domain" description="HAMP" evidence="6">
    <location>
        <begin position="267"/>
        <end position="305"/>
    </location>
</feature>
<accession>A0A8F5VNI1</accession>
<dbReference type="GO" id="GO:0016020">
    <property type="term" value="C:membrane"/>
    <property type="evidence" value="ECO:0007669"/>
    <property type="project" value="InterPro"/>
</dbReference>
<dbReference type="AlphaFoldDB" id="A0A8F5VNI1"/>
<dbReference type="PANTHER" id="PTHR32089:SF112">
    <property type="entry name" value="LYSOZYME-LIKE PROTEIN-RELATED"/>
    <property type="match status" value="1"/>
</dbReference>
<evidence type="ECO:0000256" key="3">
    <source>
        <dbReference type="PROSITE-ProRule" id="PRU00284"/>
    </source>
</evidence>
<evidence type="ECO:0000256" key="1">
    <source>
        <dbReference type="ARBA" id="ARBA00023224"/>
    </source>
</evidence>
<keyword evidence="4" id="KW-1133">Transmembrane helix</keyword>
<evidence type="ECO:0000313" key="8">
    <source>
        <dbReference type="Proteomes" id="UP000694228"/>
    </source>
</evidence>
<dbReference type="OrthoDB" id="8523at2157"/>
<feature type="transmembrane region" description="Helical" evidence="4">
    <location>
        <begin position="13"/>
        <end position="33"/>
    </location>
</feature>
<dbReference type="PANTHER" id="PTHR32089">
    <property type="entry name" value="METHYL-ACCEPTING CHEMOTAXIS PROTEIN MCPB"/>
    <property type="match status" value="1"/>
</dbReference>
<dbReference type="Pfam" id="PF00015">
    <property type="entry name" value="MCPsignal"/>
    <property type="match status" value="1"/>
</dbReference>
<keyword evidence="4" id="KW-0472">Membrane</keyword>
<evidence type="ECO:0000313" key="7">
    <source>
        <dbReference type="EMBL" id="QXO94730.1"/>
    </source>
</evidence>
<evidence type="ECO:0000259" key="5">
    <source>
        <dbReference type="PROSITE" id="PS50111"/>
    </source>
</evidence>
<evidence type="ECO:0000256" key="2">
    <source>
        <dbReference type="ARBA" id="ARBA00029447"/>
    </source>
</evidence>
<keyword evidence="1 3" id="KW-0807">Transducer</keyword>
<sequence length="704" mass="75847">MEFLDNLKISRKLAGSFFILILMLVIIALVGLLNMMEINDGVTAIYDDRLIPLSQIASVSDELLYVRGDTLKFALLPNERAQLKETIAQNREELESLIEEYKKNKLLPEEEAELKKFEAAWKDYYSRIQGTIALFDSGKETEAIASISTGGSVADARKPVDDAIANLYQINQKDAERIKSNAVGRFTNSVLIIAIVTIIGIIISLVLAITITRSITIPCVQVKELLSEMSMGHLSGRLHFTRKDELGDMARTMDSFSDDLQHKAVGVIRRIAQGERIDIALMKDETDEIGSAINTLATALRGLTEETTNLINAAKNGDLSVRGDDTKFQGRFRNIVAGINETLESVIIPVQEAMRLSKSYANGNFVDRVNPSLAVAGDFIDFKNALNHLGKETSLAVGNVKNEVEGITAGMEETASSVEEVANSVELLTENSSHVSSLAEKSGEGIQQTLTAMEDLSRTVGSVANKAENASALAQKTVDLSNDGMELAGNAEKGMENIIESFAGTETIVNDITNQMDEIGRIVDVITGIAEQTGLLALNAAIEAARAGDAGMGFAVVADEVKSLALESQKSAENIATIIGNLQKKSQMVSDSMKSSSNEVKTGNEAVGKTLQLFDQIVQAINEVHQNMTEVAGAAEEQAAAVQEITASITEVDDMVRQTAKEAVHSAAATEEVSASVEQINRVITDASIALQRISSDMGRFNVG</sequence>
<dbReference type="Pfam" id="PF00672">
    <property type="entry name" value="HAMP"/>
    <property type="match status" value="1"/>
</dbReference>
<proteinExistence type="inferred from homology"/>